<comment type="caution">
    <text evidence="1">The sequence shown here is derived from an EMBL/GenBank/DDBJ whole genome shotgun (WGS) entry which is preliminary data.</text>
</comment>
<accession>A0ACC0E1A4</accession>
<name>A0ACC0E1A4_9BASI</name>
<evidence type="ECO:0000313" key="1">
    <source>
        <dbReference type="EMBL" id="KAI7942732.1"/>
    </source>
</evidence>
<evidence type="ECO:0000313" key="2">
    <source>
        <dbReference type="Proteomes" id="UP001060170"/>
    </source>
</evidence>
<reference evidence="1 2" key="3">
    <citation type="journal article" date="2022" name="Microbiol. Spectr.">
        <title>Folding features and dynamics of 3D genome architecture in plant fungal pathogens.</title>
        <authorList>
            <person name="Xia C."/>
        </authorList>
    </citation>
    <scope>NUCLEOTIDE SEQUENCE [LARGE SCALE GENOMIC DNA]</scope>
    <source>
        <strain evidence="1 2">93-210</strain>
    </source>
</reference>
<proteinExistence type="predicted"/>
<sequence length="149" mass="17052">MATFVNWLNSPASRKYFFIVMKKTPPRGHEHQTEKLYQILCFYFPDLTQYADESTSWGPVANWGLPLAALTDLSKDAGMISGPMTTALGAYLICFMRFAWMVKPRNYLLFACHAVNFSLQSVQAGRFITHQMEENRKKEETKKLVASQS</sequence>
<reference evidence="2" key="1">
    <citation type="journal article" date="2018" name="BMC Genomics">
        <title>Genomic insights into host adaptation between the wheat stripe rust pathogen (Puccinia striiformis f. sp. tritici) and the barley stripe rust pathogen (Puccinia striiformis f. sp. hordei).</title>
        <authorList>
            <person name="Xia C."/>
            <person name="Wang M."/>
            <person name="Yin C."/>
            <person name="Cornejo O.E."/>
            <person name="Hulbert S.H."/>
            <person name="Chen X."/>
        </authorList>
    </citation>
    <scope>NUCLEOTIDE SEQUENCE [LARGE SCALE GENOMIC DNA]</scope>
    <source>
        <strain evidence="2">93-210</strain>
    </source>
</reference>
<keyword evidence="2" id="KW-1185">Reference proteome</keyword>
<gene>
    <name evidence="1" type="ORF">MJO28_012759</name>
</gene>
<organism evidence="1 2">
    <name type="scientific">Puccinia striiformis f. sp. tritici</name>
    <dbReference type="NCBI Taxonomy" id="168172"/>
    <lineage>
        <taxon>Eukaryota</taxon>
        <taxon>Fungi</taxon>
        <taxon>Dikarya</taxon>
        <taxon>Basidiomycota</taxon>
        <taxon>Pucciniomycotina</taxon>
        <taxon>Pucciniomycetes</taxon>
        <taxon>Pucciniales</taxon>
        <taxon>Pucciniaceae</taxon>
        <taxon>Puccinia</taxon>
    </lineage>
</organism>
<reference evidence="2" key="2">
    <citation type="journal article" date="2018" name="Mol. Plant Microbe Interact.">
        <title>Genome sequence resources for the wheat stripe rust pathogen (Puccinia striiformis f. sp. tritici) and the barley stripe rust pathogen (Puccinia striiformis f. sp. hordei).</title>
        <authorList>
            <person name="Xia C."/>
            <person name="Wang M."/>
            <person name="Yin C."/>
            <person name="Cornejo O.E."/>
            <person name="Hulbert S.H."/>
            <person name="Chen X."/>
        </authorList>
    </citation>
    <scope>NUCLEOTIDE SEQUENCE [LARGE SCALE GENOMIC DNA]</scope>
    <source>
        <strain evidence="2">93-210</strain>
    </source>
</reference>
<dbReference type="Proteomes" id="UP001060170">
    <property type="component" value="Chromosome 12"/>
</dbReference>
<protein>
    <submittedName>
        <fullName evidence="1">Uncharacterized protein</fullName>
    </submittedName>
</protein>
<dbReference type="EMBL" id="CM045876">
    <property type="protein sequence ID" value="KAI7942732.1"/>
    <property type="molecule type" value="Genomic_DNA"/>
</dbReference>